<name>A0A0C3JN54_PISTI</name>
<evidence type="ECO:0000313" key="2">
    <source>
        <dbReference type="Proteomes" id="UP000054217"/>
    </source>
</evidence>
<keyword evidence="2" id="KW-1185">Reference proteome</keyword>
<dbReference type="AlphaFoldDB" id="A0A0C3JN54"/>
<dbReference type="InParanoid" id="A0A0C3JN54"/>
<proteinExistence type="predicted"/>
<gene>
    <name evidence="1" type="ORF">M404DRAFT_870993</name>
</gene>
<dbReference type="Proteomes" id="UP000054217">
    <property type="component" value="Unassembled WGS sequence"/>
</dbReference>
<evidence type="ECO:0000313" key="1">
    <source>
        <dbReference type="EMBL" id="KIO10633.1"/>
    </source>
</evidence>
<organism evidence="1 2">
    <name type="scientific">Pisolithus tinctorius Marx 270</name>
    <dbReference type="NCBI Taxonomy" id="870435"/>
    <lineage>
        <taxon>Eukaryota</taxon>
        <taxon>Fungi</taxon>
        <taxon>Dikarya</taxon>
        <taxon>Basidiomycota</taxon>
        <taxon>Agaricomycotina</taxon>
        <taxon>Agaricomycetes</taxon>
        <taxon>Agaricomycetidae</taxon>
        <taxon>Boletales</taxon>
        <taxon>Sclerodermatineae</taxon>
        <taxon>Pisolithaceae</taxon>
        <taxon>Pisolithus</taxon>
    </lineage>
</organism>
<reference evidence="1 2" key="1">
    <citation type="submission" date="2014-04" db="EMBL/GenBank/DDBJ databases">
        <authorList>
            <consortium name="DOE Joint Genome Institute"/>
            <person name="Kuo A."/>
            <person name="Kohler A."/>
            <person name="Costa M.D."/>
            <person name="Nagy L.G."/>
            <person name="Floudas D."/>
            <person name="Copeland A."/>
            <person name="Barry K.W."/>
            <person name="Cichocki N."/>
            <person name="Veneault-Fourrey C."/>
            <person name="LaButti K."/>
            <person name="Lindquist E.A."/>
            <person name="Lipzen A."/>
            <person name="Lundell T."/>
            <person name="Morin E."/>
            <person name="Murat C."/>
            <person name="Sun H."/>
            <person name="Tunlid A."/>
            <person name="Henrissat B."/>
            <person name="Grigoriev I.V."/>
            <person name="Hibbett D.S."/>
            <person name="Martin F."/>
            <person name="Nordberg H.P."/>
            <person name="Cantor M.N."/>
            <person name="Hua S.X."/>
        </authorList>
    </citation>
    <scope>NUCLEOTIDE SEQUENCE [LARGE SCALE GENOMIC DNA]</scope>
    <source>
        <strain evidence="1 2">Marx 270</strain>
    </source>
</reference>
<reference evidence="2" key="2">
    <citation type="submission" date="2015-01" db="EMBL/GenBank/DDBJ databases">
        <title>Evolutionary Origins and Diversification of the Mycorrhizal Mutualists.</title>
        <authorList>
            <consortium name="DOE Joint Genome Institute"/>
            <consortium name="Mycorrhizal Genomics Consortium"/>
            <person name="Kohler A."/>
            <person name="Kuo A."/>
            <person name="Nagy L.G."/>
            <person name="Floudas D."/>
            <person name="Copeland A."/>
            <person name="Barry K.W."/>
            <person name="Cichocki N."/>
            <person name="Veneault-Fourrey C."/>
            <person name="LaButti K."/>
            <person name="Lindquist E.A."/>
            <person name="Lipzen A."/>
            <person name="Lundell T."/>
            <person name="Morin E."/>
            <person name="Murat C."/>
            <person name="Riley R."/>
            <person name="Ohm R."/>
            <person name="Sun H."/>
            <person name="Tunlid A."/>
            <person name="Henrissat B."/>
            <person name="Grigoriev I.V."/>
            <person name="Hibbett D.S."/>
            <person name="Martin F."/>
        </authorList>
    </citation>
    <scope>NUCLEOTIDE SEQUENCE [LARGE SCALE GENOMIC DNA]</scope>
    <source>
        <strain evidence="2">Marx 270</strain>
    </source>
</reference>
<dbReference type="EMBL" id="KN831951">
    <property type="protein sequence ID" value="KIO10633.1"/>
    <property type="molecule type" value="Genomic_DNA"/>
</dbReference>
<accession>A0A0C3JN54</accession>
<dbReference type="HOGENOM" id="CLU_1939026_0_0_1"/>
<sequence>MYTPSFYCRIRRIKATMRFVSGGDRCSSLRTYYGDAKLGSICVSSDQLLQGHSFGTGTQLGRMRFLRTILRGGTDFGIHISPKTRILGHYIWLKSRNANLLGLEVVPSVDAPLLEGHKVNGISFLRGLVV</sequence>
<protein>
    <submittedName>
        <fullName evidence="1">Uncharacterized protein</fullName>
    </submittedName>
</protein>